<comment type="subcellular location">
    <subcellularLocation>
        <location evidence="1">Cell membrane</location>
        <topology evidence="1">Multi-pass membrane protein</topology>
    </subcellularLocation>
</comment>
<feature type="transmembrane region" description="Helical" evidence="7">
    <location>
        <begin position="141"/>
        <end position="159"/>
    </location>
</feature>
<feature type="transmembrane region" description="Helical" evidence="7">
    <location>
        <begin position="22"/>
        <end position="42"/>
    </location>
</feature>
<feature type="transmembrane region" description="Helical" evidence="7">
    <location>
        <begin position="399"/>
        <end position="418"/>
    </location>
</feature>
<evidence type="ECO:0000256" key="1">
    <source>
        <dbReference type="ARBA" id="ARBA00004651"/>
    </source>
</evidence>
<dbReference type="Proteomes" id="UP000004063">
    <property type="component" value="Chromosome"/>
</dbReference>
<evidence type="ECO:0000256" key="3">
    <source>
        <dbReference type="ARBA" id="ARBA00022475"/>
    </source>
</evidence>
<evidence type="ECO:0000256" key="4">
    <source>
        <dbReference type="ARBA" id="ARBA00022692"/>
    </source>
</evidence>
<dbReference type="PANTHER" id="PTHR43823:SF3">
    <property type="entry name" value="MULTIDRUG EXPORT PROTEIN MEPA"/>
    <property type="match status" value="1"/>
</dbReference>
<organism evidence="8">
    <name type="scientific">Finegoldia magna ATCC 53516</name>
    <dbReference type="NCBI Taxonomy" id="525282"/>
    <lineage>
        <taxon>Bacteria</taxon>
        <taxon>Bacillati</taxon>
        <taxon>Bacillota</taxon>
        <taxon>Tissierellia</taxon>
        <taxon>Tissierellales</taxon>
        <taxon>Peptoniphilaceae</taxon>
        <taxon>Finegoldia</taxon>
    </lineage>
</organism>
<dbReference type="GO" id="GO:0005886">
    <property type="term" value="C:plasma membrane"/>
    <property type="evidence" value="ECO:0007669"/>
    <property type="project" value="UniProtKB-SubCell"/>
</dbReference>
<feature type="transmembrane region" description="Helical" evidence="7">
    <location>
        <begin position="171"/>
        <end position="192"/>
    </location>
</feature>
<dbReference type="AlphaFoldDB" id="D6S6Z2"/>
<dbReference type="eggNOG" id="COG0534">
    <property type="taxonomic scope" value="Bacteria"/>
</dbReference>
<feature type="transmembrane region" description="Helical" evidence="7">
    <location>
        <begin position="328"/>
        <end position="347"/>
    </location>
</feature>
<proteinExistence type="predicted"/>
<keyword evidence="2" id="KW-0813">Transport</keyword>
<dbReference type="InterPro" id="IPR048279">
    <property type="entry name" value="MdtK-like"/>
</dbReference>
<sequence>MCGRFIFIEGVFMGNHKTFREFGKYVFLNIFAQIAFSCYTLMDTYFVSWRLKADGLSALNIAFPMFCIINGIGLMIGIGGGIKYSIFKSKDLDDDANTIFTNAVVLGLSIACLFVISGAFFSGKLVRFLGADDSIFEMTNTYLRVMMLFAPAFFMNNILQCFVRNDRNPRLSMAAMVIGSISNVILDYVFIFPMDMGIFGAIFATGLAPIISMMVIFPYIIARNNGFHLNKNFFDFQSFGEIVSKGMFALLTEATSASVMFTFNMIILGISGNVGVAAFSIITVISLVVTAIYTGLSQGIQPLISHYYGKNDFEDVRKILKYSVVTQIMLSVLIYGVIYLNADILAAFYNKANDVLLQDYAVNGMKIYFVACFFIGFNIVVSTYFTSTERSTKSQVISFARGFVVIIPTALILSRVFLMTGVWAAYPVSECIVCMIAMVLFFREKRVI</sequence>
<keyword evidence="3" id="KW-1003">Cell membrane</keyword>
<dbReference type="EMBL" id="ACHM02000001">
    <property type="protein sequence ID" value="EFH93846.1"/>
    <property type="molecule type" value="Genomic_DNA"/>
</dbReference>
<evidence type="ECO:0000256" key="5">
    <source>
        <dbReference type="ARBA" id="ARBA00022989"/>
    </source>
</evidence>
<feature type="transmembrane region" description="Helical" evidence="7">
    <location>
        <begin position="198"/>
        <end position="221"/>
    </location>
</feature>
<dbReference type="Pfam" id="PF01554">
    <property type="entry name" value="MatE"/>
    <property type="match status" value="2"/>
</dbReference>
<keyword evidence="4 7" id="KW-0812">Transmembrane</keyword>
<keyword evidence="5 7" id="KW-1133">Transmembrane helix</keyword>
<gene>
    <name evidence="8" type="ORF">HMPREF0391_10214</name>
</gene>
<dbReference type="PANTHER" id="PTHR43823">
    <property type="entry name" value="SPORULATION PROTEIN YKVU"/>
    <property type="match status" value="1"/>
</dbReference>
<dbReference type="InterPro" id="IPR002528">
    <property type="entry name" value="MATE_fam"/>
</dbReference>
<evidence type="ECO:0000256" key="2">
    <source>
        <dbReference type="ARBA" id="ARBA00022448"/>
    </source>
</evidence>
<comment type="caution">
    <text evidence="8">The sequence shown here is derived from an EMBL/GenBank/DDBJ whole genome shotgun (WGS) entry which is preliminary data.</text>
</comment>
<dbReference type="GO" id="GO:0042910">
    <property type="term" value="F:xenobiotic transmembrane transporter activity"/>
    <property type="evidence" value="ECO:0007669"/>
    <property type="project" value="InterPro"/>
</dbReference>
<evidence type="ECO:0000256" key="7">
    <source>
        <dbReference type="SAM" id="Phobius"/>
    </source>
</evidence>
<evidence type="ECO:0000256" key="6">
    <source>
        <dbReference type="ARBA" id="ARBA00023136"/>
    </source>
</evidence>
<dbReference type="STRING" id="525282.HMPREF0391_10214"/>
<feature type="transmembrane region" description="Helical" evidence="7">
    <location>
        <begin position="62"/>
        <end position="87"/>
    </location>
</feature>
<dbReference type="GO" id="GO:0015297">
    <property type="term" value="F:antiporter activity"/>
    <property type="evidence" value="ECO:0007669"/>
    <property type="project" value="InterPro"/>
</dbReference>
<feature type="transmembrane region" description="Helical" evidence="7">
    <location>
        <begin position="242"/>
        <end position="270"/>
    </location>
</feature>
<keyword evidence="6 7" id="KW-0472">Membrane</keyword>
<feature type="transmembrane region" description="Helical" evidence="7">
    <location>
        <begin position="99"/>
        <end position="121"/>
    </location>
</feature>
<feature type="transmembrane region" description="Helical" evidence="7">
    <location>
        <begin position="424"/>
        <end position="442"/>
    </location>
</feature>
<dbReference type="PIRSF" id="PIRSF006603">
    <property type="entry name" value="DinF"/>
    <property type="match status" value="1"/>
</dbReference>
<reference evidence="8" key="1">
    <citation type="submission" date="2010-05" db="EMBL/GenBank/DDBJ databases">
        <authorList>
            <person name="Muzny D."/>
            <person name="Qin X."/>
            <person name="Buhay C."/>
            <person name="Dugan-Rocha S."/>
            <person name="Ding Y."/>
            <person name="Chen G."/>
            <person name="Hawes A."/>
            <person name="Holder M."/>
            <person name="Jhangiani S."/>
            <person name="Johnson A."/>
            <person name="Khan Z."/>
            <person name="Li Z."/>
            <person name="Liu W."/>
            <person name="Liu X."/>
            <person name="Perez L."/>
            <person name="Shen H."/>
            <person name="Wang Q."/>
            <person name="Watt J."/>
            <person name="Xi L."/>
            <person name="Xin Y."/>
            <person name="Zhou J."/>
            <person name="Deng J."/>
            <person name="Jiang H."/>
            <person name="Liu Y."/>
            <person name="Qu J."/>
            <person name="Song X.-Z."/>
            <person name="Zhang L."/>
            <person name="Villasana D."/>
            <person name="Johnson A."/>
            <person name="Liu J."/>
            <person name="Liyanage D."/>
            <person name="Lorensuhewa L."/>
            <person name="Robinson T."/>
            <person name="Song A."/>
            <person name="Song B.-B."/>
            <person name="Dinh H."/>
            <person name="Thornton R."/>
            <person name="Coyle M."/>
            <person name="Francisco L."/>
            <person name="Jackson L."/>
            <person name="Javaid M."/>
            <person name="Korchina V."/>
            <person name="Kovar C."/>
            <person name="Mata R."/>
            <person name="Mathew T."/>
            <person name="Ngo R."/>
            <person name="Nguyen L."/>
            <person name="Nguyen N."/>
            <person name="Okwuonu G."/>
            <person name="Ongeri F."/>
            <person name="Pham C."/>
            <person name="Simmons D."/>
            <person name="Wilczek-Boney K."/>
            <person name="Hale W."/>
            <person name="Jakkamsetti A."/>
            <person name="Pham P."/>
            <person name="Ruth R."/>
            <person name="San Lucas F."/>
            <person name="Warren J."/>
            <person name="Zhang J."/>
            <person name="Zhao Z."/>
            <person name="Zhou C."/>
            <person name="Zhu D."/>
            <person name="Lee S."/>
            <person name="Bess C."/>
            <person name="Blankenburg K."/>
            <person name="Forbes L."/>
            <person name="Fu Q."/>
            <person name="Gubbala S."/>
            <person name="Hirani K."/>
            <person name="Jayaseelan J.C."/>
            <person name="Lara F."/>
            <person name="Munidasa M."/>
            <person name="Palculict T."/>
            <person name="Patil S."/>
            <person name="Pu L.-L."/>
            <person name="Saada N."/>
            <person name="Tang L."/>
            <person name="Weissenberger G."/>
            <person name="Zhu Y."/>
            <person name="Hemphill L."/>
            <person name="Shang Y."/>
            <person name="Youmans B."/>
            <person name="Ayvaz T."/>
            <person name="Ross M."/>
            <person name="Santibanez J."/>
            <person name="Aqrawi P."/>
            <person name="Gross S."/>
            <person name="Joshi V."/>
            <person name="Fowler G."/>
            <person name="Nazareth L."/>
            <person name="Reid J."/>
            <person name="Worley K."/>
            <person name="Petrosino J."/>
            <person name="Highlander S."/>
            <person name="Gibbs R."/>
        </authorList>
    </citation>
    <scope>NUCLEOTIDE SEQUENCE [LARGE SCALE GENOMIC DNA]</scope>
    <source>
        <strain evidence="8">ATCC 53516</strain>
    </source>
</reference>
<dbReference type="InterPro" id="IPR051327">
    <property type="entry name" value="MATE_MepA_subfamily"/>
</dbReference>
<feature type="transmembrane region" description="Helical" evidence="7">
    <location>
        <begin position="367"/>
        <end position="387"/>
    </location>
</feature>
<accession>D6S6Z2</accession>
<evidence type="ECO:0000313" key="8">
    <source>
        <dbReference type="EMBL" id="EFH93846.1"/>
    </source>
</evidence>
<feature type="transmembrane region" description="Helical" evidence="7">
    <location>
        <begin position="276"/>
        <end position="296"/>
    </location>
</feature>
<protein>
    <submittedName>
        <fullName evidence="8">MATE efflux family protein</fullName>
    </submittedName>
</protein>
<dbReference type="HOGENOM" id="CLU_012893_0_2_9"/>
<name>D6S6Z2_FINMA</name>